<dbReference type="RefSeq" id="WP_139174017.1">
    <property type="nucleotide sequence ID" value="NZ_FNNO01000027.1"/>
</dbReference>
<accession>A0A8X8II57</accession>
<dbReference type="Gene3D" id="2.180.10.10">
    <property type="entry name" value="RHS repeat-associated core"/>
    <property type="match status" value="1"/>
</dbReference>
<comment type="caution">
    <text evidence="1">The sequence shown here is derived from an EMBL/GenBank/DDBJ whole genome shotgun (WGS) entry which is preliminary data.</text>
</comment>
<protein>
    <submittedName>
        <fullName evidence="1">RHS repeat-associated core domain-containing protein</fullName>
    </submittedName>
</protein>
<dbReference type="PANTHER" id="PTHR32305">
    <property type="match status" value="1"/>
</dbReference>
<dbReference type="Proteomes" id="UP000198711">
    <property type="component" value="Unassembled WGS sequence"/>
</dbReference>
<dbReference type="InterPro" id="IPR022385">
    <property type="entry name" value="Rhs_assc_core"/>
</dbReference>
<proteinExistence type="predicted"/>
<keyword evidence="2" id="KW-1185">Reference proteome</keyword>
<dbReference type="NCBIfam" id="TIGR03696">
    <property type="entry name" value="Rhs_assc_core"/>
    <property type="match status" value="1"/>
</dbReference>
<reference evidence="1 2" key="1">
    <citation type="submission" date="2016-10" db="EMBL/GenBank/DDBJ databases">
        <authorList>
            <person name="Varghese N."/>
            <person name="Submissions S."/>
        </authorList>
    </citation>
    <scope>NUCLEOTIDE SEQUENCE [LARGE SCALE GENOMIC DNA]</scope>
    <source>
        <strain evidence="1 2">DSM 25353</strain>
    </source>
</reference>
<dbReference type="InterPro" id="IPR050708">
    <property type="entry name" value="T6SS_VgrG/RHS"/>
</dbReference>
<sequence length="370" mass="40846">SDANVVYTHPPQSVGIAKNGYLYVYCSNESNIDVFFDNLQVVHNRGPLLEESHYYPFGLTMAGISSKAAGKSENKYKYSGKELQHQEFSDGSGLELYDYGARMQDPQIGRWHTIDPMADKRNWLTPYNYVQNNPLLRIDPDGTFDFVRDDKTGEISWDKNANSQATTKQGQTYLGKDLTFTFNSYIDGKLWDGPMGKFPAGDKLTSTINIKASEDAEGNLTSVDVNSSYKVGSTGGIFKGRDYVAGLGDNQNRSIDLKGVKDFSATFEQHASVNAFEAMGLKMMGYDAVNVAQQATLTLSGNKLSVSAATDVFPSATLSVNGQQLFKYNQPSFKTTHGISSSYEDNGMGGTYTKDVSNRPPPAFYIRYKK</sequence>
<dbReference type="PANTHER" id="PTHR32305:SF15">
    <property type="entry name" value="PROTEIN RHSA-RELATED"/>
    <property type="match status" value="1"/>
</dbReference>
<evidence type="ECO:0000313" key="1">
    <source>
        <dbReference type="EMBL" id="SDX69328.1"/>
    </source>
</evidence>
<dbReference type="EMBL" id="FNNO01000027">
    <property type="protein sequence ID" value="SDX69328.1"/>
    <property type="molecule type" value="Genomic_DNA"/>
</dbReference>
<feature type="non-terminal residue" evidence="1">
    <location>
        <position position="1"/>
    </location>
</feature>
<dbReference type="AlphaFoldDB" id="A0A8X8II57"/>
<organism evidence="1 2">
    <name type="scientific">Hydrobacter penzbergensis</name>
    <dbReference type="NCBI Taxonomy" id="1235997"/>
    <lineage>
        <taxon>Bacteria</taxon>
        <taxon>Pseudomonadati</taxon>
        <taxon>Bacteroidota</taxon>
        <taxon>Chitinophagia</taxon>
        <taxon>Chitinophagales</taxon>
        <taxon>Chitinophagaceae</taxon>
        <taxon>Hydrobacter</taxon>
    </lineage>
</organism>
<gene>
    <name evidence="1" type="ORF">SAMN05444410_1278</name>
</gene>
<name>A0A8X8II57_9BACT</name>
<evidence type="ECO:0000313" key="2">
    <source>
        <dbReference type="Proteomes" id="UP000198711"/>
    </source>
</evidence>